<evidence type="ECO:0000256" key="8">
    <source>
        <dbReference type="SAM" id="MobiDB-lite"/>
    </source>
</evidence>
<proteinExistence type="predicted"/>
<organism evidence="10 11">
    <name type="scientific">Desmophyllum pertusum</name>
    <dbReference type="NCBI Taxonomy" id="174260"/>
    <lineage>
        <taxon>Eukaryota</taxon>
        <taxon>Metazoa</taxon>
        <taxon>Cnidaria</taxon>
        <taxon>Anthozoa</taxon>
        <taxon>Hexacorallia</taxon>
        <taxon>Scleractinia</taxon>
        <taxon>Caryophylliina</taxon>
        <taxon>Caryophylliidae</taxon>
        <taxon>Desmophyllum</taxon>
    </lineage>
</organism>
<dbReference type="Pfam" id="PF00096">
    <property type="entry name" value="zf-C2H2"/>
    <property type="match status" value="2"/>
</dbReference>
<dbReference type="SUPFAM" id="SSF57667">
    <property type="entry name" value="beta-beta-alpha zinc fingers"/>
    <property type="match status" value="1"/>
</dbReference>
<sequence>MPFPEEYSSDLPLKILESWSDWEKEFETGIEQPPLDQAQSGTGRKRSAEDDVETPATKKTRRECDTCGKVFFRPDKLKRHEQTHVNDRQHKCSKCDKKFQRKSHLQRHEKQVHEKRAAVREYRCNTCGEQFRKTGPIPCSSVHCSR</sequence>
<evidence type="ECO:0000256" key="4">
    <source>
        <dbReference type="ARBA" id="ARBA00022771"/>
    </source>
</evidence>
<feature type="region of interest" description="Disordered" evidence="8">
    <location>
        <begin position="27"/>
        <end position="59"/>
    </location>
</feature>
<dbReference type="OrthoDB" id="6910977at2759"/>
<dbReference type="EMBL" id="MU826840">
    <property type="protein sequence ID" value="KAJ7371903.1"/>
    <property type="molecule type" value="Genomic_DNA"/>
</dbReference>
<dbReference type="PROSITE" id="PS50157">
    <property type="entry name" value="ZINC_FINGER_C2H2_2"/>
    <property type="match status" value="2"/>
</dbReference>
<evidence type="ECO:0000313" key="10">
    <source>
        <dbReference type="EMBL" id="KAJ7371903.1"/>
    </source>
</evidence>
<evidence type="ECO:0000256" key="5">
    <source>
        <dbReference type="ARBA" id="ARBA00022833"/>
    </source>
</evidence>
<comment type="subcellular location">
    <subcellularLocation>
        <location evidence="1">Nucleus</location>
    </subcellularLocation>
</comment>
<dbReference type="InterPro" id="IPR050331">
    <property type="entry name" value="Zinc_finger"/>
</dbReference>
<dbReference type="GO" id="GO:0005634">
    <property type="term" value="C:nucleus"/>
    <property type="evidence" value="ECO:0007669"/>
    <property type="project" value="UniProtKB-SubCell"/>
</dbReference>
<comment type="caution">
    <text evidence="10">The sequence shown here is derived from an EMBL/GenBank/DDBJ whole genome shotgun (WGS) entry which is preliminary data.</text>
</comment>
<gene>
    <name evidence="10" type="ORF">OS493_022000</name>
</gene>
<dbReference type="InterPro" id="IPR036236">
    <property type="entry name" value="Znf_C2H2_sf"/>
</dbReference>
<protein>
    <recommendedName>
        <fullName evidence="9">C2H2-type domain-containing protein</fullName>
    </recommendedName>
</protein>
<dbReference type="GO" id="GO:0010468">
    <property type="term" value="P:regulation of gene expression"/>
    <property type="evidence" value="ECO:0007669"/>
    <property type="project" value="TreeGrafter"/>
</dbReference>
<name>A0A9W9Z1E1_9CNID</name>
<evidence type="ECO:0000256" key="3">
    <source>
        <dbReference type="ARBA" id="ARBA00022737"/>
    </source>
</evidence>
<keyword evidence="2" id="KW-0479">Metal-binding</keyword>
<evidence type="ECO:0000259" key="9">
    <source>
        <dbReference type="PROSITE" id="PS50157"/>
    </source>
</evidence>
<dbReference type="SMART" id="SM00355">
    <property type="entry name" value="ZnF_C2H2"/>
    <property type="match status" value="2"/>
</dbReference>
<reference evidence="10" key="1">
    <citation type="submission" date="2023-01" db="EMBL/GenBank/DDBJ databases">
        <title>Genome assembly of the deep-sea coral Lophelia pertusa.</title>
        <authorList>
            <person name="Herrera S."/>
            <person name="Cordes E."/>
        </authorList>
    </citation>
    <scope>NUCLEOTIDE SEQUENCE</scope>
    <source>
        <strain evidence="10">USNM1676648</strain>
        <tissue evidence="10">Polyp</tissue>
    </source>
</reference>
<evidence type="ECO:0000256" key="6">
    <source>
        <dbReference type="ARBA" id="ARBA00023242"/>
    </source>
</evidence>
<dbReference type="PANTHER" id="PTHR16515">
    <property type="entry name" value="PR DOMAIN ZINC FINGER PROTEIN"/>
    <property type="match status" value="1"/>
</dbReference>
<feature type="domain" description="C2H2-type" evidence="9">
    <location>
        <begin position="62"/>
        <end position="89"/>
    </location>
</feature>
<accession>A0A9W9Z1E1</accession>
<keyword evidence="3" id="KW-0677">Repeat</keyword>
<evidence type="ECO:0000313" key="11">
    <source>
        <dbReference type="Proteomes" id="UP001163046"/>
    </source>
</evidence>
<dbReference type="PANTHER" id="PTHR16515:SF49">
    <property type="entry name" value="GASTRULA ZINC FINGER PROTEIN XLCGF49.1-LIKE-RELATED"/>
    <property type="match status" value="1"/>
</dbReference>
<dbReference type="PROSITE" id="PS00028">
    <property type="entry name" value="ZINC_FINGER_C2H2_1"/>
    <property type="match status" value="2"/>
</dbReference>
<dbReference type="Gene3D" id="3.30.160.60">
    <property type="entry name" value="Classic Zinc Finger"/>
    <property type="match status" value="2"/>
</dbReference>
<keyword evidence="4 7" id="KW-0863">Zinc-finger</keyword>
<feature type="domain" description="C2H2-type" evidence="9">
    <location>
        <begin position="90"/>
        <end position="118"/>
    </location>
</feature>
<dbReference type="GO" id="GO:0008270">
    <property type="term" value="F:zinc ion binding"/>
    <property type="evidence" value="ECO:0007669"/>
    <property type="project" value="UniProtKB-KW"/>
</dbReference>
<evidence type="ECO:0000256" key="2">
    <source>
        <dbReference type="ARBA" id="ARBA00022723"/>
    </source>
</evidence>
<dbReference type="InterPro" id="IPR013087">
    <property type="entry name" value="Znf_C2H2_type"/>
</dbReference>
<evidence type="ECO:0000256" key="7">
    <source>
        <dbReference type="PROSITE-ProRule" id="PRU00042"/>
    </source>
</evidence>
<dbReference type="Proteomes" id="UP001163046">
    <property type="component" value="Unassembled WGS sequence"/>
</dbReference>
<dbReference type="AlphaFoldDB" id="A0A9W9Z1E1"/>
<keyword evidence="5" id="KW-0862">Zinc</keyword>
<keyword evidence="6" id="KW-0539">Nucleus</keyword>
<evidence type="ECO:0000256" key="1">
    <source>
        <dbReference type="ARBA" id="ARBA00004123"/>
    </source>
</evidence>
<keyword evidence="11" id="KW-1185">Reference proteome</keyword>